<comment type="caution">
    <text evidence="1">The sequence shown here is derived from an EMBL/GenBank/DDBJ whole genome shotgun (WGS) entry which is preliminary data.</text>
</comment>
<accession>E6QSU1</accession>
<evidence type="ECO:0000313" key="1">
    <source>
        <dbReference type="EMBL" id="CBI10313.1"/>
    </source>
</evidence>
<gene>
    <name evidence="1" type="primary">dsrR</name>
    <name evidence="1" type="ORF">CARN7_1090</name>
</gene>
<name>E6QSU1_9ZZZZ</name>
<dbReference type="Gene3D" id="2.60.300.12">
    <property type="entry name" value="HesB-like domain"/>
    <property type="match status" value="1"/>
</dbReference>
<dbReference type="InterPro" id="IPR035903">
    <property type="entry name" value="HesB-like_dom_sf"/>
</dbReference>
<reference evidence="1" key="1">
    <citation type="submission" date="2009-10" db="EMBL/GenBank/DDBJ databases">
        <title>Diversity of trophic interactions inside an arsenic-rich microbial ecosystem.</title>
        <authorList>
            <person name="Bertin P.N."/>
            <person name="Heinrich-Salmeron A."/>
            <person name="Pelletier E."/>
            <person name="Goulhen-Chollet F."/>
            <person name="Arsene-Ploetze F."/>
            <person name="Gallien S."/>
            <person name="Calteau A."/>
            <person name="Vallenet D."/>
            <person name="Casiot C."/>
            <person name="Chane-Woon-Ming B."/>
            <person name="Giloteaux L."/>
            <person name="Barakat M."/>
            <person name="Bonnefoy V."/>
            <person name="Bruneel O."/>
            <person name="Chandler M."/>
            <person name="Cleiss J."/>
            <person name="Duran R."/>
            <person name="Elbaz-Poulichet F."/>
            <person name="Fonknechten N."/>
            <person name="Lauga B."/>
            <person name="Mornico D."/>
            <person name="Ortet P."/>
            <person name="Schaeffer C."/>
            <person name="Siguier P."/>
            <person name="Alexander Thil Smith A."/>
            <person name="Van Dorsselaer A."/>
            <person name="Weissenbach J."/>
            <person name="Medigue C."/>
            <person name="Le Paslier D."/>
        </authorList>
    </citation>
    <scope>NUCLEOTIDE SEQUENCE</scope>
</reference>
<organism evidence="1">
    <name type="scientific">mine drainage metagenome</name>
    <dbReference type="NCBI Taxonomy" id="410659"/>
    <lineage>
        <taxon>unclassified sequences</taxon>
        <taxon>metagenomes</taxon>
        <taxon>ecological metagenomes</taxon>
    </lineage>
</organism>
<proteinExistence type="predicted"/>
<sequence length="130" mass="13074">MITITPLAAKEILASAAESDSEGMALRLAARFAADGSIEYAMGFDDRSPDDMMVKSEGVVLLIHENHLDLLTGATLDFAEINPGEMGFIFKNPNAPHHSGGCGSSSGGGCGNGGCGSSSEGGGGSQGGCH</sequence>
<dbReference type="EMBL" id="CABR01000082">
    <property type="protein sequence ID" value="CBI10313.1"/>
    <property type="molecule type" value="Genomic_DNA"/>
</dbReference>
<protein>
    <submittedName>
        <fullName evidence="1">DsrR</fullName>
    </submittedName>
</protein>
<dbReference type="AlphaFoldDB" id="E6QSU1"/>
<dbReference type="SUPFAM" id="SSF89360">
    <property type="entry name" value="HesB-like domain"/>
    <property type="match status" value="1"/>
</dbReference>